<name>A0ABN1HN47_9SPHN</name>
<dbReference type="EMBL" id="BAAAES010000003">
    <property type="protein sequence ID" value="GAA0659963.1"/>
    <property type="molecule type" value="Genomic_DNA"/>
</dbReference>
<evidence type="ECO:0008006" key="3">
    <source>
        <dbReference type="Google" id="ProtNLM"/>
    </source>
</evidence>
<evidence type="ECO:0000313" key="2">
    <source>
        <dbReference type="Proteomes" id="UP001500238"/>
    </source>
</evidence>
<sequence length="293" mass="33414">MNFNDGLDKALLEHDAPIVTDYEFFTLGRKLFEAKEWAGEPLKRLPAGWDQTRARNSLRRLEARKSLTADADFHSGVWRVVQSTRNGSAEEVACIVDPFCYVSHLSAMQRYGLTDRSPEALHLTTPARPVWNMLRDRKMVEDFGGPPDEGHPLLLRLGFKGELRRRPVILHQSSHPATPVKIRGEQTRITSIGRTFGDMLSEPALCGGIRHVIDIWEREAEQWADQIIDEVEKFDSKMVKVRAGYLLSEVLEVEDSRIDGWEQFAQRGGSRKLDPDAPYAPTYSERWMISLNV</sequence>
<dbReference type="RefSeq" id="WP_163960263.1">
    <property type="nucleotide sequence ID" value="NZ_BAAAES010000003.1"/>
</dbReference>
<organism evidence="1 2">
    <name type="scientific">Sphingomonas insulae</name>
    <dbReference type="NCBI Taxonomy" id="424800"/>
    <lineage>
        <taxon>Bacteria</taxon>
        <taxon>Pseudomonadati</taxon>
        <taxon>Pseudomonadota</taxon>
        <taxon>Alphaproteobacteria</taxon>
        <taxon>Sphingomonadales</taxon>
        <taxon>Sphingomonadaceae</taxon>
        <taxon>Sphingomonas</taxon>
    </lineage>
</organism>
<dbReference type="Proteomes" id="UP001500238">
    <property type="component" value="Unassembled WGS sequence"/>
</dbReference>
<accession>A0ABN1HN47</accession>
<gene>
    <name evidence="1" type="ORF">GCM10009102_05580</name>
</gene>
<reference evidence="1 2" key="1">
    <citation type="journal article" date="2019" name="Int. J. Syst. Evol. Microbiol.">
        <title>The Global Catalogue of Microorganisms (GCM) 10K type strain sequencing project: providing services to taxonomists for standard genome sequencing and annotation.</title>
        <authorList>
            <consortium name="The Broad Institute Genomics Platform"/>
            <consortium name="The Broad Institute Genome Sequencing Center for Infectious Disease"/>
            <person name="Wu L."/>
            <person name="Ma J."/>
        </authorList>
    </citation>
    <scope>NUCLEOTIDE SEQUENCE [LARGE SCALE GENOMIC DNA]</scope>
    <source>
        <strain evidence="1 2">JCM 14603</strain>
    </source>
</reference>
<evidence type="ECO:0000313" key="1">
    <source>
        <dbReference type="EMBL" id="GAA0659963.1"/>
    </source>
</evidence>
<keyword evidence="2" id="KW-1185">Reference proteome</keyword>
<comment type="caution">
    <text evidence="1">The sequence shown here is derived from an EMBL/GenBank/DDBJ whole genome shotgun (WGS) entry which is preliminary data.</text>
</comment>
<proteinExistence type="predicted"/>
<protein>
    <recommendedName>
        <fullName evidence="3">Transcriptional regulator, AbiEi antitoxin, Type IV TA system</fullName>
    </recommendedName>
</protein>